<gene>
    <name evidence="3" type="ORF">B0I27_101288</name>
</gene>
<sequence length="273" mass="31398">MNEVNFLGIGMNPVTYQELFKKIDGWIANKQGRSYHIACVNAYNIALSLSNERLKRIYNSADIVGADGMPFVRWIRRINGQACDRIAAPDTILQLAEHAKTTNYTFYLYGGDPKVCVKMKEYLEDKFPHINIVGYYSPPFRELTAEEDQAIVDEINRLAPDIVCVGLGTPKQDYWIDEHLFKIKGSVLIASGATFDFFGGRIKMAPDWIRKSGFEWMYRLLGKDFKRLWKRYTVMYAVFSFNFMLQQSGLAKYPLLTRKHPESPKGQDIFVSS</sequence>
<dbReference type="PANTHER" id="PTHR34136:SF1">
    <property type="entry name" value="UDP-N-ACETYL-D-MANNOSAMINURONIC ACID TRANSFERASE"/>
    <property type="match status" value="1"/>
</dbReference>
<dbReference type="Proteomes" id="UP000238034">
    <property type="component" value="Unassembled WGS sequence"/>
</dbReference>
<evidence type="ECO:0000256" key="1">
    <source>
        <dbReference type="ARBA" id="ARBA00022676"/>
    </source>
</evidence>
<name>A0A2T0UBM7_9SPHI</name>
<dbReference type="AlphaFoldDB" id="A0A2T0UBM7"/>
<dbReference type="EMBL" id="PVTH01000001">
    <property type="protein sequence ID" value="PRY55319.1"/>
    <property type="molecule type" value="Genomic_DNA"/>
</dbReference>
<dbReference type="Pfam" id="PF03808">
    <property type="entry name" value="Glyco_tran_WecG"/>
    <property type="match status" value="1"/>
</dbReference>
<organism evidence="3 4">
    <name type="scientific">Arcticibacter pallidicorallinus</name>
    <dbReference type="NCBI Taxonomy" id="1259464"/>
    <lineage>
        <taxon>Bacteria</taxon>
        <taxon>Pseudomonadati</taxon>
        <taxon>Bacteroidota</taxon>
        <taxon>Sphingobacteriia</taxon>
        <taxon>Sphingobacteriales</taxon>
        <taxon>Sphingobacteriaceae</taxon>
        <taxon>Arcticibacter</taxon>
    </lineage>
</organism>
<dbReference type="InterPro" id="IPR004629">
    <property type="entry name" value="WecG_TagA_CpsF"/>
</dbReference>
<proteinExistence type="predicted"/>
<comment type="caution">
    <text evidence="3">The sequence shown here is derived from an EMBL/GenBank/DDBJ whole genome shotgun (WGS) entry which is preliminary data.</text>
</comment>
<dbReference type="GO" id="GO:0016758">
    <property type="term" value="F:hexosyltransferase activity"/>
    <property type="evidence" value="ECO:0007669"/>
    <property type="project" value="TreeGrafter"/>
</dbReference>
<evidence type="ECO:0000313" key="4">
    <source>
        <dbReference type="Proteomes" id="UP000238034"/>
    </source>
</evidence>
<accession>A0A2T0UBM7</accession>
<keyword evidence="4" id="KW-1185">Reference proteome</keyword>
<dbReference type="CDD" id="cd06533">
    <property type="entry name" value="Glyco_transf_WecG_TagA"/>
    <property type="match status" value="1"/>
</dbReference>
<dbReference type="NCBIfam" id="TIGR00696">
    <property type="entry name" value="wecG_tagA_cpsF"/>
    <property type="match status" value="1"/>
</dbReference>
<dbReference type="PANTHER" id="PTHR34136">
    <property type="match status" value="1"/>
</dbReference>
<protein>
    <submittedName>
        <fullName evidence="3">N-acetylglucosaminyldiphosphoundecaprenol N-acetyl-beta-D-mannosaminyltransferase</fullName>
    </submittedName>
</protein>
<evidence type="ECO:0000313" key="3">
    <source>
        <dbReference type="EMBL" id="PRY55319.1"/>
    </source>
</evidence>
<reference evidence="3 4" key="1">
    <citation type="submission" date="2018-03" db="EMBL/GenBank/DDBJ databases">
        <title>Genomic Encyclopedia of Type Strains, Phase III (KMG-III): the genomes of soil and plant-associated and newly described type strains.</title>
        <authorList>
            <person name="Whitman W."/>
        </authorList>
    </citation>
    <scope>NUCLEOTIDE SEQUENCE [LARGE SCALE GENOMIC DNA]</scope>
    <source>
        <strain evidence="3 4">CGMCC 1.9313</strain>
    </source>
</reference>
<keyword evidence="1" id="KW-0328">Glycosyltransferase</keyword>
<keyword evidence="2 3" id="KW-0808">Transferase</keyword>
<evidence type="ECO:0000256" key="2">
    <source>
        <dbReference type="ARBA" id="ARBA00022679"/>
    </source>
</evidence>